<dbReference type="InterPro" id="IPR008700">
    <property type="entry name" value="TypeIII_avirulence_cleave"/>
</dbReference>
<protein>
    <recommendedName>
        <fullName evidence="2">RIN4 pathogenic type III effector avirulence factor Avr cleavage site domain-containing protein</fullName>
    </recommendedName>
</protein>
<dbReference type="PANTHER" id="PTHR33159:SF49">
    <property type="entry name" value="RPM1-INTERACTING PROTEIN 4"/>
    <property type="match status" value="1"/>
</dbReference>
<organism evidence="3 4">
    <name type="scientific">Eucalyptus globulus</name>
    <name type="common">Tasmanian blue gum</name>
    <dbReference type="NCBI Taxonomy" id="34317"/>
    <lineage>
        <taxon>Eukaryota</taxon>
        <taxon>Viridiplantae</taxon>
        <taxon>Streptophyta</taxon>
        <taxon>Embryophyta</taxon>
        <taxon>Tracheophyta</taxon>
        <taxon>Spermatophyta</taxon>
        <taxon>Magnoliopsida</taxon>
        <taxon>eudicotyledons</taxon>
        <taxon>Gunneridae</taxon>
        <taxon>Pentapetalae</taxon>
        <taxon>rosids</taxon>
        <taxon>malvids</taxon>
        <taxon>Myrtales</taxon>
        <taxon>Myrtaceae</taxon>
        <taxon>Myrtoideae</taxon>
        <taxon>Eucalypteae</taxon>
        <taxon>Eucalyptus</taxon>
    </lineage>
</organism>
<dbReference type="Pfam" id="PF05627">
    <property type="entry name" value="AvrRpt-cleavage"/>
    <property type="match status" value="2"/>
</dbReference>
<dbReference type="EMBL" id="JBJKBG010000005">
    <property type="protein sequence ID" value="KAL3740824.1"/>
    <property type="molecule type" value="Genomic_DNA"/>
</dbReference>
<feature type="domain" description="RIN4 pathogenic type III effector avirulence factor Avr cleavage site" evidence="2">
    <location>
        <begin position="317"/>
        <end position="349"/>
    </location>
</feature>
<dbReference type="AlphaFoldDB" id="A0ABD3KLS3"/>
<feature type="region of interest" description="Disordered" evidence="1">
    <location>
        <begin position="138"/>
        <end position="240"/>
    </location>
</feature>
<proteinExistence type="predicted"/>
<feature type="compositionally biased region" description="Polar residues" evidence="1">
    <location>
        <begin position="138"/>
        <end position="149"/>
    </location>
</feature>
<dbReference type="Proteomes" id="UP001634007">
    <property type="component" value="Unassembled WGS sequence"/>
</dbReference>
<feature type="region of interest" description="Disordered" evidence="1">
    <location>
        <begin position="257"/>
        <end position="318"/>
    </location>
</feature>
<evidence type="ECO:0000313" key="3">
    <source>
        <dbReference type="EMBL" id="KAL3740824.1"/>
    </source>
</evidence>
<feature type="domain" description="RIN4 pathogenic type III effector avirulence factor Avr cleavage site" evidence="2">
    <location>
        <begin position="72"/>
        <end position="103"/>
    </location>
</feature>
<sequence>MQFRDKDIISGASGKVWLLETLETSKNSLSDIDKVESSPEHLNSILIKSVPSLRKSGTTDDFHHVCKYSQPQHCSHVPKFGSWDRGKDEVRYTAYFDNARQEKAGVRINPNDPEENPEAFMHGPICDMEKIFNSVQAISSTKRQGSQVSAGAHRRSLSDQPKAGYATGSSSSMQRGGRYRRERDASNPCDHPKHSHAPKHGNLANVRIPRAACSGSARRDKTSKKMIPNDPEENPGAFSPRTGGTCSFFCLNSAKSSSSQKKHGARSAGSHRRSFSNELKRKSFSAKKGFLPSVQRSSGPSGQRNRGRPADNSHLSATHIPVFGDWDETDLNSGEGYTERFNSIKEEKKNASSNFQTVLSIPTNYSDSPTKEGVPSYLFKVAYLELVL</sequence>
<accession>A0ABD3KLS3</accession>
<feature type="compositionally biased region" description="Basic residues" evidence="1">
    <location>
        <begin position="260"/>
        <end position="274"/>
    </location>
</feature>
<dbReference type="PANTHER" id="PTHR33159">
    <property type="entry name" value="RPM1-INTERACTING PROTEIN 4 (RIN4) FAMILY PROTEIN"/>
    <property type="match status" value="1"/>
</dbReference>
<evidence type="ECO:0000259" key="2">
    <source>
        <dbReference type="Pfam" id="PF05627"/>
    </source>
</evidence>
<feature type="compositionally biased region" description="Polar residues" evidence="1">
    <location>
        <begin position="294"/>
        <end position="304"/>
    </location>
</feature>
<reference evidence="3 4" key="1">
    <citation type="submission" date="2024-11" db="EMBL/GenBank/DDBJ databases">
        <title>Chromosome-level genome assembly of Eucalyptus globulus Labill. provides insights into its genome evolution.</title>
        <authorList>
            <person name="Li X."/>
        </authorList>
    </citation>
    <scope>NUCLEOTIDE SEQUENCE [LARGE SCALE GENOMIC DNA]</scope>
    <source>
        <strain evidence="3">CL2024</strain>
        <tissue evidence="3">Fresh tender leaves</tissue>
    </source>
</reference>
<evidence type="ECO:0000313" key="4">
    <source>
        <dbReference type="Proteomes" id="UP001634007"/>
    </source>
</evidence>
<name>A0ABD3KLS3_EUCGL</name>
<gene>
    <name evidence="3" type="ORF">ACJRO7_022014</name>
</gene>
<dbReference type="InterPro" id="IPR040387">
    <property type="entry name" value="RIN4/NOI4"/>
</dbReference>
<comment type="caution">
    <text evidence="3">The sequence shown here is derived from an EMBL/GenBank/DDBJ whole genome shotgun (WGS) entry which is preliminary data.</text>
</comment>
<evidence type="ECO:0000256" key="1">
    <source>
        <dbReference type="SAM" id="MobiDB-lite"/>
    </source>
</evidence>
<keyword evidence="4" id="KW-1185">Reference proteome</keyword>